<proteinExistence type="inferred from homology"/>
<evidence type="ECO:0000313" key="7">
    <source>
        <dbReference type="Proteomes" id="UP000198833"/>
    </source>
</evidence>
<protein>
    <submittedName>
        <fullName evidence="6">TspO and MBR related proteins</fullName>
    </submittedName>
</protein>
<dbReference type="FunFam" id="1.20.1260.100:FF:000001">
    <property type="entry name" value="translocator protein 2"/>
    <property type="match status" value="1"/>
</dbReference>
<evidence type="ECO:0000256" key="2">
    <source>
        <dbReference type="ARBA" id="ARBA00007524"/>
    </source>
</evidence>
<dbReference type="InterPro" id="IPR004307">
    <property type="entry name" value="TspO_MBR"/>
</dbReference>
<reference evidence="6 7" key="1">
    <citation type="submission" date="2016-10" db="EMBL/GenBank/DDBJ databases">
        <authorList>
            <person name="de Groot N.N."/>
        </authorList>
    </citation>
    <scope>NUCLEOTIDE SEQUENCE [LARGE SCALE GENOMIC DNA]</scope>
    <source>
        <strain evidence="6 7">DSM 15695</strain>
    </source>
</reference>
<keyword evidence="4" id="KW-1133">Transmembrane helix</keyword>
<dbReference type="PIRSF" id="PIRSF005859">
    <property type="entry name" value="PBR"/>
    <property type="match status" value="1"/>
</dbReference>
<keyword evidence="5" id="KW-0472">Membrane</keyword>
<dbReference type="PANTHER" id="PTHR10057">
    <property type="entry name" value="PERIPHERAL-TYPE BENZODIAZEPINE RECEPTOR"/>
    <property type="match status" value="1"/>
</dbReference>
<dbReference type="STRING" id="89093.SAMN04488558_10443"/>
<comment type="subcellular location">
    <subcellularLocation>
        <location evidence="1">Membrane</location>
        <topology evidence="1">Multi-pass membrane protein</topology>
    </subcellularLocation>
</comment>
<evidence type="ECO:0000256" key="4">
    <source>
        <dbReference type="ARBA" id="ARBA00022989"/>
    </source>
</evidence>
<evidence type="ECO:0000313" key="6">
    <source>
        <dbReference type="EMBL" id="SEQ00898.1"/>
    </source>
</evidence>
<dbReference type="AlphaFoldDB" id="A0A1H9CJW4"/>
<evidence type="ECO:0000256" key="1">
    <source>
        <dbReference type="ARBA" id="ARBA00004141"/>
    </source>
</evidence>
<dbReference type="OrthoDB" id="9795496at2"/>
<dbReference type="RefSeq" id="WP_092571158.1">
    <property type="nucleotide sequence ID" value="NZ_CP149446.1"/>
</dbReference>
<dbReference type="GO" id="GO:0016020">
    <property type="term" value="C:membrane"/>
    <property type="evidence" value="ECO:0007669"/>
    <property type="project" value="UniProtKB-SubCell"/>
</dbReference>
<dbReference type="Gene3D" id="1.20.1260.100">
    <property type="entry name" value="TspO/MBR protein"/>
    <property type="match status" value="1"/>
</dbReference>
<keyword evidence="3" id="KW-0812">Transmembrane</keyword>
<name>A0A1H9CJW4_9LACT</name>
<organism evidence="6 7">
    <name type="scientific">Ignavigranum ruoffiae</name>
    <dbReference type="NCBI Taxonomy" id="89093"/>
    <lineage>
        <taxon>Bacteria</taxon>
        <taxon>Bacillati</taxon>
        <taxon>Bacillota</taxon>
        <taxon>Bacilli</taxon>
        <taxon>Lactobacillales</taxon>
        <taxon>Aerococcaceae</taxon>
        <taxon>Ignavigranum</taxon>
    </lineage>
</organism>
<dbReference type="Proteomes" id="UP000198833">
    <property type="component" value="Unassembled WGS sequence"/>
</dbReference>
<sequence>MSIKKLFLVAAPLLGGSVVGKLTTPHAKADYQEFKQPTFAPPKETFGIVWPLLYTAMGIARCLIEDEADKEEAIAKYDLQLALNYLWSVLYFNFKLRGAAFIESFILLASVISTTVKFFEKNKLAGSLLIPYVAWSAFATYLNGATYQLNEDNPKYSRDKIKITPIKRAE</sequence>
<dbReference type="EMBL" id="FOEN01000004">
    <property type="protein sequence ID" value="SEQ00898.1"/>
    <property type="molecule type" value="Genomic_DNA"/>
</dbReference>
<gene>
    <name evidence="6" type="ORF">SAMN04488558_10443</name>
</gene>
<dbReference type="CDD" id="cd15904">
    <property type="entry name" value="TSPO_MBR"/>
    <property type="match status" value="1"/>
</dbReference>
<comment type="similarity">
    <text evidence="2">Belongs to the TspO/BZRP family.</text>
</comment>
<evidence type="ECO:0000256" key="5">
    <source>
        <dbReference type="ARBA" id="ARBA00023136"/>
    </source>
</evidence>
<accession>A0A1H9CJW4</accession>
<keyword evidence="7" id="KW-1185">Reference proteome</keyword>
<evidence type="ECO:0000256" key="3">
    <source>
        <dbReference type="ARBA" id="ARBA00022692"/>
    </source>
</evidence>
<dbReference type="Pfam" id="PF03073">
    <property type="entry name" value="TspO_MBR"/>
    <property type="match status" value="1"/>
</dbReference>
<dbReference type="PANTHER" id="PTHR10057:SF0">
    <property type="entry name" value="TRANSLOCATOR PROTEIN"/>
    <property type="match status" value="1"/>
</dbReference>
<dbReference type="InterPro" id="IPR038330">
    <property type="entry name" value="TspO/MBR-related_sf"/>
</dbReference>
<dbReference type="GO" id="GO:0033013">
    <property type="term" value="P:tetrapyrrole metabolic process"/>
    <property type="evidence" value="ECO:0007669"/>
    <property type="project" value="UniProtKB-ARBA"/>
</dbReference>